<sequence>MMSFQECGMSVSVLTYSHFSTFCIDVIFDLNITPSSSLPHDNFSSFSNLGF</sequence>
<proteinExistence type="predicted"/>
<protein>
    <submittedName>
        <fullName evidence="1">Uncharacterized protein</fullName>
    </submittedName>
</protein>
<name>A0A9K3IQX8_HELAN</name>
<keyword evidence="2" id="KW-1185">Reference proteome</keyword>
<dbReference type="EMBL" id="MNCJ02000321">
    <property type="protein sequence ID" value="KAF5800920.1"/>
    <property type="molecule type" value="Genomic_DNA"/>
</dbReference>
<gene>
    <name evidence="1" type="ORF">HanXRQr2_Chr06g0242181</name>
</gene>
<comment type="caution">
    <text evidence="1">The sequence shown here is derived from an EMBL/GenBank/DDBJ whole genome shotgun (WGS) entry which is preliminary data.</text>
</comment>
<reference evidence="1" key="2">
    <citation type="submission" date="2020-06" db="EMBL/GenBank/DDBJ databases">
        <title>Helianthus annuus Genome sequencing and assembly Release 2.</title>
        <authorList>
            <person name="Gouzy J."/>
            <person name="Langlade N."/>
            <person name="Munos S."/>
        </authorList>
    </citation>
    <scope>NUCLEOTIDE SEQUENCE</scope>
    <source>
        <tissue evidence="1">Leaves</tissue>
    </source>
</reference>
<reference evidence="1" key="1">
    <citation type="journal article" date="2017" name="Nature">
        <title>The sunflower genome provides insights into oil metabolism, flowering and Asterid evolution.</title>
        <authorList>
            <person name="Badouin H."/>
            <person name="Gouzy J."/>
            <person name="Grassa C.J."/>
            <person name="Murat F."/>
            <person name="Staton S.E."/>
            <person name="Cottret L."/>
            <person name="Lelandais-Briere C."/>
            <person name="Owens G.L."/>
            <person name="Carrere S."/>
            <person name="Mayjonade B."/>
            <person name="Legrand L."/>
            <person name="Gill N."/>
            <person name="Kane N.C."/>
            <person name="Bowers J.E."/>
            <person name="Hubner S."/>
            <person name="Bellec A."/>
            <person name="Berard A."/>
            <person name="Berges H."/>
            <person name="Blanchet N."/>
            <person name="Boniface M.C."/>
            <person name="Brunel D."/>
            <person name="Catrice O."/>
            <person name="Chaidir N."/>
            <person name="Claudel C."/>
            <person name="Donnadieu C."/>
            <person name="Faraut T."/>
            <person name="Fievet G."/>
            <person name="Helmstetter N."/>
            <person name="King M."/>
            <person name="Knapp S.J."/>
            <person name="Lai Z."/>
            <person name="Le Paslier M.C."/>
            <person name="Lippi Y."/>
            <person name="Lorenzon L."/>
            <person name="Mandel J.R."/>
            <person name="Marage G."/>
            <person name="Marchand G."/>
            <person name="Marquand E."/>
            <person name="Bret-Mestries E."/>
            <person name="Morien E."/>
            <person name="Nambeesan S."/>
            <person name="Nguyen T."/>
            <person name="Pegot-Espagnet P."/>
            <person name="Pouilly N."/>
            <person name="Raftis F."/>
            <person name="Sallet E."/>
            <person name="Schiex T."/>
            <person name="Thomas J."/>
            <person name="Vandecasteele C."/>
            <person name="Vares D."/>
            <person name="Vear F."/>
            <person name="Vautrin S."/>
            <person name="Crespi M."/>
            <person name="Mangin B."/>
            <person name="Burke J.M."/>
            <person name="Salse J."/>
            <person name="Munos S."/>
            <person name="Vincourt P."/>
            <person name="Rieseberg L.H."/>
            <person name="Langlade N.B."/>
        </authorList>
    </citation>
    <scope>NUCLEOTIDE SEQUENCE</scope>
    <source>
        <tissue evidence="1">Leaves</tissue>
    </source>
</reference>
<evidence type="ECO:0000313" key="1">
    <source>
        <dbReference type="EMBL" id="KAF5800920.1"/>
    </source>
</evidence>
<dbReference type="AlphaFoldDB" id="A0A9K3IQX8"/>
<accession>A0A9K3IQX8</accession>
<dbReference type="Proteomes" id="UP000215914">
    <property type="component" value="Unassembled WGS sequence"/>
</dbReference>
<evidence type="ECO:0000313" key="2">
    <source>
        <dbReference type="Proteomes" id="UP000215914"/>
    </source>
</evidence>
<dbReference type="Gramene" id="mRNA:HanXRQr2_Chr06g0242181">
    <property type="protein sequence ID" value="CDS:HanXRQr2_Chr06g0242181.1"/>
    <property type="gene ID" value="HanXRQr2_Chr06g0242181"/>
</dbReference>
<organism evidence="1 2">
    <name type="scientific">Helianthus annuus</name>
    <name type="common">Common sunflower</name>
    <dbReference type="NCBI Taxonomy" id="4232"/>
    <lineage>
        <taxon>Eukaryota</taxon>
        <taxon>Viridiplantae</taxon>
        <taxon>Streptophyta</taxon>
        <taxon>Embryophyta</taxon>
        <taxon>Tracheophyta</taxon>
        <taxon>Spermatophyta</taxon>
        <taxon>Magnoliopsida</taxon>
        <taxon>eudicotyledons</taxon>
        <taxon>Gunneridae</taxon>
        <taxon>Pentapetalae</taxon>
        <taxon>asterids</taxon>
        <taxon>campanulids</taxon>
        <taxon>Asterales</taxon>
        <taxon>Asteraceae</taxon>
        <taxon>Asteroideae</taxon>
        <taxon>Heliantheae alliance</taxon>
        <taxon>Heliantheae</taxon>
        <taxon>Helianthus</taxon>
    </lineage>
</organism>